<dbReference type="EMBL" id="LGTC01000001">
    <property type="protein sequence ID" value="KNY29055.1"/>
    <property type="molecule type" value="Genomic_DNA"/>
</dbReference>
<dbReference type="RefSeq" id="WP_010244647.1">
    <property type="nucleotide sequence ID" value="NZ_JQKC01000005.1"/>
</dbReference>
<dbReference type="OrthoDB" id="3078241at2"/>
<protein>
    <recommendedName>
        <fullName evidence="4">Phage terminase, small subunit, P27 family</fullName>
    </recommendedName>
</protein>
<name>A0A0L6JTP0_9FIRM</name>
<accession>A0A0L6JTP0</accession>
<sequence>MGSGGSRPGAGRPKKAATEKILEGNRGKRPIHILDFGQGAELPELPETPPDYLPDDAKAIYSKVLEWLKQIGCTKGILPYNLEEYAFLKARWMALEQMNTKHGFLVKNPVTGQATTSPYVQMAHQYLKLTNEVWTKIYAVVRESKLKQYDGYTPNDSVMEALLSRKKA</sequence>
<dbReference type="eggNOG" id="ENOG502Z8QS">
    <property type="taxonomic scope" value="Bacteria"/>
</dbReference>
<dbReference type="Proteomes" id="UP000036923">
    <property type="component" value="Unassembled WGS sequence"/>
</dbReference>
<reference evidence="3" key="1">
    <citation type="submission" date="2015-07" db="EMBL/GenBank/DDBJ databases">
        <title>Near-Complete Genome Sequence of the Cellulolytic Bacterium Bacteroides (Pseudobacteroides) cellulosolvens ATCC 35603.</title>
        <authorList>
            <person name="Dassa B."/>
            <person name="Utturkar S.M."/>
            <person name="Klingeman D.M."/>
            <person name="Hurt R.A."/>
            <person name="Keller M."/>
            <person name="Xu J."/>
            <person name="Reddy Y.H.K."/>
            <person name="Borovok I."/>
            <person name="Grinberg I.R."/>
            <person name="Lamed R."/>
            <person name="Zhivin O."/>
            <person name="Bayer E.A."/>
            <person name="Brown S.D."/>
        </authorList>
    </citation>
    <scope>NUCLEOTIDE SEQUENCE [LARGE SCALE GENOMIC DNA]</scope>
    <source>
        <strain evidence="3">DSM 2933</strain>
    </source>
</reference>
<dbReference type="AlphaFoldDB" id="A0A0L6JTP0"/>
<evidence type="ECO:0000256" key="1">
    <source>
        <dbReference type="SAM" id="MobiDB-lite"/>
    </source>
</evidence>
<comment type="caution">
    <text evidence="2">The sequence shown here is derived from an EMBL/GenBank/DDBJ whole genome shotgun (WGS) entry which is preliminary data.</text>
</comment>
<evidence type="ECO:0000313" key="3">
    <source>
        <dbReference type="Proteomes" id="UP000036923"/>
    </source>
</evidence>
<organism evidence="2 3">
    <name type="scientific">Pseudobacteroides cellulosolvens ATCC 35603 = DSM 2933</name>
    <dbReference type="NCBI Taxonomy" id="398512"/>
    <lineage>
        <taxon>Bacteria</taxon>
        <taxon>Bacillati</taxon>
        <taxon>Bacillota</taxon>
        <taxon>Clostridia</taxon>
        <taxon>Eubacteriales</taxon>
        <taxon>Oscillospiraceae</taxon>
        <taxon>Pseudobacteroides</taxon>
    </lineage>
</organism>
<gene>
    <name evidence="2" type="ORF">Bccel_4329</name>
</gene>
<dbReference type="STRING" id="398512.Bccel_4329"/>
<keyword evidence="3" id="KW-1185">Reference proteome</keyword>
<evidence type="ECO:0000313" key="2">
    <source>
        <dbReference type="EMBL" id="KNY29055.1"/>
    </source>
</evidence>
<feature type="region of interest" description="Disordered" evidence="1">
    <location>
        <begin position="1"/>
        <end position="26"/>
    </location>
</feature>
<feature type="compositionally biased region" description="Basic and acidic residues" evidence="1">
    <location>
        <begin position="16"/>
        <end position="26"/>
    </location>
</feature>
<evidence type="ECO:0008006" key="4">
    <source>
        <dbReference type="Google" id="ProtNLM"/>
    </source>
</evidence>
<proteinExistence type="predicted"/>